<feature type="transmembrane region" description="Helical" evidence="2">
    <location>
        <begin position="106"/>
        <end position="123"/>
    </location>
</feature>
<organism evidence="3 4">
    <name type="scientific">Aromatoleum aromaticum (strain DSM 19018 / LMG 30748 / EbN1)</name>
    <name type="common">Azoarcus sp. (strain EbN1)</name>
    <dbReference type="NCBI Taxonomy" id="76114"/>
    <lineage>
        <taxon>Bacteria</taxon>
        <taxon>Pseudomonadati</taxon>
        <taxon>Pseudomonadota</taxon>
        <taxon>Betaproteobacteria</taxon>
        <taxon>Rhodocyclales</taxon>
        <taxon>Rhodocyclaceae</taxon>
        <taxon>Aromatoleum</taxon>
    </lineage>
</organism>
<protein>
    <submittedName>
        <fullName evidence="3">Conserved hypothetical</fullName>
    </submittedName>
</protein>
<evidence type="ECO:0000256" key="1">
    <source>
        <dbReference type="SAM" id="MobiDB-lite"/>
    </source>
</evidence>
<keyword evidence="2" id="KW-0472">Membrane</keyword>
<proteinExistence type="predicted"/>
<dbReference type="EMBL" id="CR555306">
    <property type="protein sequence ID" value="CAI07570.1"/>
    <property type="molecule type" value="Genomic_DNA"/>
</dbReference>
<evidence type="ECO:0000313" key="3">
    <source>
        <dbReference type="EMBL" id="CAI07570.1"/>
    </source>
</evidence>
<dbReference type="InterPro" id="IPR010865">
    <property type="entry name" value="DUF1499"/>
</dbReference>
<dbReference type="KEGG" id="eba:ebA2569"/>
<dbReference type="Proteomes" id="UP000006552">
    <property type="component" value="Chromosome"/>
</dbReference>
<evidence type="ECO:0000313" key="4">
    <source>
        <dbReference type="Proteomes" id="UP000006552"/>
    </source>
</evidence>
<dbReference type="Pfam" id="PF07386">
    <property type="entry name" value="DUF1499"/>
    <property type="match status" value="1"/>
</dbReference>
<gene>
    <name evidence="3" type="ORF">ebA2569</name>
</gene>
<evidence type="ECO:0000256" key="2">
    <source>
        <dbReference type="SAM" id="Phobius"/>
    </source>
</evidence>
<dbReference type="STRING" id="76114.ebA2569"/>
<name>Q5P542_AROAE</name>
<keyword evidence="2" id="KW-0812">Transmembrane</keyword>
<feature type="region of interest" description="Disordered" evidence="1">
    <location>
        <begin position="1"/>
        <end position="27"/>
    </location>
</feature>
<keyword evidence="2" id="KW-1133">Transmembrane helix</keyword>
<feature type="transmembrane region" description="Helical" evidence="2">
    <location>
        <begin position="76"/>
        <end position="94"/>
    </location>
</feature>
<dbReference type="eggNOG" id="COG4446">
    <property type="taxonomic scope" value="Bacteria"/>
</dbReference>
<dbReference type="HOGENOM" id="CLU_068029_1_0_4"/>
<dbReference type="AlphaFoldDB" id="Q5P542"/>
<keyword evidence="4" id="KW-1185">Reference proteome</keyword>
<feature type="transmembrane region" description="Helical" evidence="2">
    <location>
        <begin position="37"/>
        <end position="56"/>
    </location>
</feature>
<sequence>MSYSCCPTPAAGRSRGQEIGRGAPRVRESDRGDFDMMLSRLTLGVAILAAVVLFLSGSGTRFGLWPFPTGFMLLKWAAYFGLAAAAIALVGLIVPKLRAGQGRSFAAALVLGLAVAAVPVYWMQAAGQVPRIHDISTDLDNPPAFDAVLAQRGDASNPPEHGGPAVAEAQRRAYPDIRPLVLPLPPADAFAHALRGARAMGWEIVAQDAAAGRIEATATTLWFGFRDDVVARVAPTEGGSRIDVRSASRVGVSDVGANAKRIRAYLARLANSAD</sequence>
<accession>Q5P542</accession>
<reference evidence="3 4" key="1">
    <citation type="journal article" date="2005" name="Arch. Microbiol.">
        <title>The genome sequence of an anaerobic aromatic-degrading denitrifying bacterium, strain EbN1.</title>
        <authorList>
            <person name="Rabus R."/>
            <person name="Kube M."/>
            <person name="Heider J."/>
            <person name="Beck A."/>
            <person name="Heitmann K."/>
            <person name="Widdel F."/>
            <person name="Reinhardt R."/>
        </authorList>
    </citation>
    <scope>NUCLEOTIDE SEQUENCE [LARGE SCALE GENOMIC DNA]</scope>
    <source>
        <strain evidence="3 4">EbN1</strain>
    </source>
</reference>